<reference evidence="3" key="1">
    <citation type="submission" date="2023-07" db="EMBL/GenBank/DDBJ databases">
        <authorList>
            <person name="Deng Y."/>
            <person name="Zhang Y.-Q."/>
        </authorList>
    </citation>
    <scope>NUCLEOTIDE SEQUENCE [LARGE SCALE GENOMIC DNA]</scope>
    <source>
        <strain evidence="3">CPCC 205710</strain>
    </source>
</reference>
<dbReference type="Pfam" id="PF00903">
    <property type="entry name" value="Glyoxalase"/>
    <property type="match status" value="1"/>
</dbReference>
<dbReference type="PANTHER" id="PTHR34109:SF1">
    <property type="entry name" value="VOC DOMAIN-CONTAINING PROTEIN"/>
    <property type="match status" value="1"/>
</dbReference>
<name>A0ABT2M5B4_9MYCO</name>
<comment type="caution">
    <text evidence="2">The sequence shown here is derived from an EMBL/GenBank/DDBJ whole genome shotgun (WGS) entry which is preliminary data.</text>
</comment>
<evidence type="ECO:0000313" key="3">
    <source>
        <dbReference type="Proteomes" id="UP001206639"/>
    </source>
</evidence>
<dbReference type="PROSITE" id="PS51819">
    <property type="entry name" value="VOC"/>
    <property type="match status" value="1"/>
</dbReference>
<dbReference type="InterPro" id="IPR004360">
    <property type="entry name" value="Glyas_Fos-R_dOase_dom"/>
</dbReference>
<proteinExistence type="predicted"/>
<keyword evidence="3" id="KW-1185">Reference proteome</keyword>
<dbReference type="Gene3D" id="3.30.720.120">
    <property type="match status" value="1"/>
</dbReference>
<dbReference type="SUPFAM" id="SSF54593">
    <property type="entry name" value="Glyoxalase/Bleomycin resistance protein/Dihydroxybiphenyl dioxygenase"/>
    <property type="match status" value="1"/>
</dbReference>
<organism evidence="2 3">
    <name type="scientific">Mycobacterium deserti</name>
    <dbReference type="NCBI Taxonomy" id="2978347"/>
    <lineage>
        <taxon>Bacteria</taxon>
        <taxon>Bacillati</taxon>
        <taxon>Actinomycetota</taxon>
        <taxon>Actinomycetes</taxon>
        <taxon>Mycobacteriales</taxon>
        <taxon>Mycobacteriaceae</taxon>
        <taxon>Mycobacterium</taxon>
    </lineage>
</organism>
<feature type="domain" description="VOC" evidence="1">
    <location>
        <begin position="7"/>
        <end position="132"/>
    </location>
</feature>
<gene>
    <name evidence="2" type="ORF">N4S67_03360</name>
</gene>
<dbReference type="EMBL" id="JAODWD010000001">
    <property type="protein sequence ID" value="MCT7657456.1"/>
    <property type="molecule type" value="Genomic_DNA"/>
</dbReference>
<dbReference type="PANTHER" id="PTHR34109">
    <property type="entry name" value="BNAUNNG04460D PROTEIN-RELATED"/>
    <property type="match status" value="1"/>
</dbReference>
<dbReference type="CDD" id="cd07246">
    <property type="entry name" value="VOC_like"/>
    <property type="match status" value="1"/>
</dbReference>
<dbReference type="RefSeq" id="WP_260991503.1">
    <property type="nucleotide sequence ID" value="NZ_JAODWD010000001.1"/>
</dbReference>
<dbReference type="Proteomes" id="UP001206639">
    <property type="component" value="Unassembled WGS sequence"/>
</dbReference>
<protein>
    <submittedName>
        <fullName evidence="2">VOC family protein</fullName>
    </submittedName>
</protein>
<dbReference type="Gene3D" id="3.30.720.110">
    <property type="match status" value="1"/>
</dbReference>
<dbReference type="InterPro" id="IPR029068">
    <property type="entry name" value="Glyas_Bleomycin-R_OHBP_Dase"/>
</dbReference>
<evidence type="ECO:0000313" key="2">
    <source>
        <dbReference type="EMBL" id="MCT7657456.1"/>
    </source>
</evidence>
<sequence>MTSIGDEFAGPTPQIAAADAAAAIAFYREAFGADELVRNHAPDGRIMHSELLICDGRLLVVDEFGGDDLRAPTGANATTVRLHLYVADVDAVFERALAAGANPVRAPAVEFWGDRYAVIRDPMGHLWSLATQVDELSPGGHNLRARAWVMTQPPTPD</sequence>
<accession>A0ABT2M5B4</accession>
<dbReference type="InterPro" id="IPR037523">
    <property type="entry name" value="VOC_core"/>
</dbReference>
<evidence type="ECO:0000259" key="1">
    <source>
        <dbReference type="PROSITE" id="PS51819"/>
    </source>
</evidence>